<organism evidence="1 2">
    <name type="scientific">Plakobranchus ocellatus</name>
    <dbReference type="NCBI Taxonomy" id="259542"/>
    <lineage>
        <taxon>Eukaryota</taxon>
        <taxon>Metazoa</taxon>
        <taxon>Spiralia</taxon>
        <taxon>Lophotrochozoa</taxon>
        <taxon>Mollusca</taxon>
        <taxon>Gastropoda</taxon>
        <taxon>Heterobranchia</taxon>
        <taxon>Euthyneura</taxon>
        <taxon>Panpulmonata</taxon>
        <taxon>Sacoglossa</taxon>
        <taxon>Placobranchoidea</taxon>
        <taxon>Plakobranchidae</taxon>
        <taxon>Plakobranchus</taxon>
    </lineage>
</organism>
<dbReference type="Proteomes" id="UP000735302">
    <property type="component" value="Unassembled WGS sequence"/>
</dbReference>
<comment type="caution">
    <text evidence="1">The sequence shown here is derived from an EMBL/GenBank/DDBJ whole genome shotgun (WGS) entry which is preliminary data.</text>
</comment>
<evidence type="ECO:0008006" key="3">
    <source>
        <dbReference type="Google" id="ProtNLM"/>
    </source>
</evidence>
<protein>
    <recommendedName>
        <fullName evidence="3">Endonuclease-reverse transcriptase</fullName>
    </recommendedName>
</protein>
<reference evidence="1 2" key="1">
    <citation type="journal article" date="2021" name="Elife">
        <title>Chloroplast acquisition without the gene transfer in kleptoplastic sea slugs, Plakobranchus ocellatus.</title>
        <authorList>
            <person name="Maeda T."/>
            <person name="Takahashi S."/>
            <person name="Yoshida T."/>
            <person name="Shimamura S."/>
            <person name="Takaki Y."/>
            <person name="Nagai Y."/>
            <person name="Toyoda A."/>
            <person name="Suzuki Y."/>
            <person name="Arimoto A."/>
            <person name="Ishii H."/>
            <person name="Satoh N."/>
            <person name="Nishiyama T."/>
            <person name="Hasebe M."/>
            <person name="Maruyama T."/>
            <person name="Minagawa J."/>
            <person name="Obokata J."/>
            <person name="Shigenobu S."/>
        </authorList>
    </citation>
    <scope>NUCLEOTIDE SEQUENCE [LARGE SCALE GENOMIC DNA]</scope>
</reference>
<dbReference type="AlphaFoldDB" id="A0AAV4A8B9"/>
<dbReference type="EMBL" id="BLXT01003724">
    <property type="protein sequence ID" value="GFO03182.1"/>
    <property type="molecule type" value="Genomic_DNA"/>
</dbReference>
<gene>
    <name evidence="1" type="ORF">PoB_002968700</name>
</gene>
<name>A0AAV4A8B9_9GAST</name>
<proteinExistence type="predicted"/>
<evidence type="ECO:0000313" key="1">
    <source>
        <dbReference type="EMBL" id="GFO03182.1"/>
    </source>
</evidence>
<sequence length="180" mass="21657">MIYIAKELFEKIRTKKKPWVTDNILELCDKRRELKKKKSEEEGAKQYWKANQEIRARMREAVEKRVEHQCEEVDSTISRNNSKRAYQLVRDLTDAKKARISTNEDKTGKRYTESFESILAKTIMQGTVQRGRRRGRQRERWHDNIKEWTGLELRDTLRRVEYFGEENIPGVPRSTRVRDR</sequence>
<accession>A0AAV4A8B9</accession>
<keyword evidence="2" id="KW-1185">Reference proteome</keyword>
<evidence type="ECO:0000313" key="2">
    <source>
        <dbReference type="Proteomes" id="UP000735302"/>
    </source>
</evidence>